<dbReference type="EMBL" id="LBVR01000053">
    <property type="protein sequence ID" value="KKQ89742.1"/>
    <property type="molecule type" value="Genomic_DNA"/>
</dbReference>
<dbReference type="AlphaFoldDB" id="A0A0G0LFA8"/>
<evidence type="ECO:0000313" key="1">
    <source>
        <dbReference type="EMBL" id="KKQ89742.1"/>
    </source>
</evidence>
<gene>
    <name evidence="1" type="ORF">UT14_C0053G0005</name>
</gene>
<organism evidence="1 2">
    <name type="scientific">Candidatus Shapirobacteria bacterium GW2011_GWE1_38_92</name>
    <dbReference type="NCBI Taxonomy" id="1618489"/>
    <lineage>
        <taxon>Bacteria</taxon>
        <taxon>Candidatus Shapironibacteriota</taxon>
    </lineage>
</organism>
<proteinExistence type="predicted"/>
<sequence length="90" mass="9723">MLSTKVFGLGIGSIGSVIDNTNIHGGGIEINDGVAGGRLVVGGFGDGTKIGAGLNIFVIRLRFRDRCRGRKRLFGWLELNPDCWCRERSC</sequence>
<reference evidence="1 2" key="1">
    <citation type="journal article" date="2015" name="Nature">
        <title>rRNA introns, odd ribosomes, and small enigmatic genomes across a large radiation of phyla.</title>
        <authorList>
            <person name="Brown C.T."/>
            <person name="Hug L.A."/>
            <person name="Thomas B.C."/>
            <person name="Sharon I."/>
            <person name="Castelle C.J."/>
            <person name="Singh A."/>
            <person name="Wilkins M.J."/>
            <person name="Williams K.H."/>
            <person name="Banfield J.F."/>
        </authorList>
    </citation>
    <scope>NUCLEOTIDE SEQUENCE [LARGE SCALE GENOMIC DNA]</scope>
</reference>
<comment type="caution">
    <text evidence="1">The sequence shown here is derived from an EMBL/GenBank/DDBJ whole genome shotgun (WGS) entry which is preliminary data.</text>
</comment>
<dbReference type="Proteomes" id="UP000033841">
    <property type="component" value="Unassembled WGS sequence"/>
</dbReference>
<evidence type="ECO:0000313" key="2">
    <source>
        <dbReference type="Proteomes" id="UP000033841"/>
    </source>
</evidence>
<name>A0A0G0LFA8_9BACT</name>
<accession>A0A0G0LFA8</accession>
<protein>
    <submittedName>
        <fullName evidence="1">Uncharacterized protein</fullName>
    </submittedName>
</protein>